<dbReference type="Pfam" id="PF03129">
    <property type="entry name" value="HGTP_anticodon"/>
    <property type="match status" value="1"/>
</dbReference>
<dbReference type="GO" id="GO:0046872">
    <property type="term" value="F:metal ion binding"/>
    <property type="evidence" value="ECO:0007669"/>
    <property type="project" value="UniProtKB-KW"/>
</dbReference>
<dbReference type="Gene3D" id="3.30.930.10">
    <property type="entry name" value="Bira Bifunctional Protein, Domain 2"/>
    <property type="match status" value="1"/>
</dbReference>
<keyword evidence="6 13" id="KW-0547">Nucleotide-binding</keyword>
<keyword evidence="4 13" id="KW-0436">Ligase</keyword>
<dbReference type="InterPro" id="IPR036621">
    <property type="entry name" value="Anticodon-bd_dom_sf"/>
</dbReference>
<dbReference type="InterPro" id="IPR018163">
    <property type="entry name" value="Thr/Ala-tRNA-synth_IIc_edit"/>
</dbReference>
<dbReference type="Proteomes" id="UP000631421">
    <property type="component" value="Unassembled WGS sequence"/>
</dbReference>
<dbReference type="FunFam" id="3.40.50.800:FF:000001">
    <property type="entry name" value="Threonine--tRNA ligase"/>
    <property type="match status" value="1"/>
</dbReference>
<proteinExistence type="inferred from homology"/>
<dbReference type="HAMAP" id="MF_00184">
    <property type="entry name" value="Thr_tRNA_synth"/>
    <property type="match status" value="1"/>
</dbReference>
<keyword evidence="3 13" id="KW-0820">tRNA-binding</keyword>
<dbReference type="InterPro" id="IPR002320">
    <property type="entry name" value="Thr-tRNA-ligase_IIa"/>
</dbReference>
<evidence type="ECO:0000256" key="8">
    <source>
        <dbReference type="ARBA" id="ARBA00022840"/>
    </source>
</evidence>
<name>A0A926UXL1_9CYAN</name>
<evidence type="ECO:0000313" key="15">
    <source>
        <dbReference type="EMBL" id="MBD2152773.1"/>
    </source>
</evidence>
<dbReference type="GO" id="GO:0004829">
    <property type="term" value="F:threonine-tRNA ligase activity"/>
    <property type="evidence" value="ECO:0007669"/>
    <property type="project" value="UniProtKB-UniRule"/>
</dbReference>
<evidence type="ECO:0000256" key="7">
    <source>
        <dbReference type="ARBA" id="ARBA00022833"/>
    </source>
</evidence>
<feature type="binding site" evidence="13">
    <location>
        <position position="358"/>
    </location>
    <ligand>
        <name>Zn(2+)</name>
        <dbReference type="ChEBI" id="CHEBI:29105"/>
        <note>catalytic</note>
    </ligand>
</feature>
<dbReference type="CDD" id="cd00860">
    <property type="entry name" value="ThrRS_anticodon"/>
    <property type="match status" value="1"/>
</dbReference>
<comment type="catalytic activity">
    <reaction evidence="12 13">
        <text>tRNA(Thr) + L-threonine + ATP = L-threonyl-tRNA(Thr) + AMP + diphosphate + H(+)</text>
        <dbReference type="Rhea" id="RHEA:24624"/>
        <dbReference type="Rhea" id="RHEA-COMP:9670"/>
        <dbReference type="Rhea" id="RHEA-COMP:9704"/>
        <dbReference type="ChEBI" id="CHEBI:15378"/>
        <dbReference type="ChEBI" id="CHEBI:30616"/>
        <dbReference type="ChEBI" id="CHEBI:33019"/>
        <dbReference type="ChEBI" id="CHEBI:57926"/>
        <dbReference type="ChEBI" id="CHEBI:78442"/>
        <dbReference type="ChEBI" id="CHEBI:78534"/>
        <dbReference type="ChEBI" id="CHEBI:456215"/>
        <dbReference type="EC" id="6.1.1.3"/>
    </reaction>
</comment>
<accession>A0A926UXL1</accession>
<keyword evidence="8 13" id="KW-0067">ATP-binding</keyword>
<dbReference type="AlphaFoldDB" id="A0A926UXL1"/>
<dbReference type="Pfam" id="PF07973">
    <property type="entry name" value="tRNA_SAD"/>
    <property type="match status" value="1"/>
</dbReference>
<dbReference type="SUPFAM" id="SSF52954">
    <property type="entry name" value="Class II aaRS ABD-related"/>
    <property type="match status" value="1"/>
</dbReference>
<dbReference type="PRINTS" id="PR01047">
    <property type="entry name" value="TRNASYNTHTHR"/>
</dbReference>
<dbReference type="SUPFAM" id="SSF55681">
    <property type="entry name" value="Class II aaRS and biotin synthetases"/>
    <property type="match status" value="1"/>
</dbReference>
<dbReference type="Gene3D" id="3.30.54.20">
    <property type="match status" value="1"/>
</dbReference>
<comment type="caution">
    <text evidence="13">Lacks conserved residue(s) required for the propagation of feature annotation.</text>
</comment>
<dbReference type="InterPro" id="IPR004154">
    <property type="entry name" value="Anticodon-bd"/>
</dbReference>
<dbReference type="InterPro" id="IPR006195">
    <property type="entry name" value="aa-tRNA-synth_II"/>
</dbReference>
<dbReference type="PANTHER" id="PTHR11451:SF44">
    <property type="entry name" value="THREONINE--TRNA LIGASE, CHLOROPLASTIC_MITOCHONDRIAL 2"/>
    <property type="match status" value="1"/>
</dbReference>
<evidence type="ECO:0000256" key="6">
    <source>
        <dbReference type="ARBA" id="ARBA00022741"/>
    </source>
</evidence>
<dbReference type="CDD" id="cd00771">
    <property type="entry name" value="ThrRS_core"/>
    <property type="match status" value="1"/>
</dbReference>
<evidence type="ECO:0000256" key="9">
    <source>
        <dbReference type="ARBA" id="ARBA00022884"/>
    </source>
</evidence>
<organism evidence="15 16">
    <name type="scientific">Pseudanabaena cinerea FACHB-1277</name>
    <dbReference type="NCBI Taxonomy" id="2949581"/>
    <lineage>
        <taxon>Bacteria</taxon>
        <taxon>Bacillati</taxon>
        <taxon>Cyanobacteriota</taxon>
        <taxon>Cyanophyceae</taxon>
        <taxon>Pseudanabaenales</taxon>
        <taxon>Pseudanabaenaceae</taxon>
        <taxon>Pseudanabaena</taxon>
        <taxon>Pseudanabaena cinerea</taxon>
    </lineage>
</organism>
<dbReference type="EC" id="6.1.1.3" evidence="13"/>
<keyword evidence="5 13" id="KW-0479">Metal-binding</keyword>
<feature type="binding site" evidence="13">
    <location>
        <position position="484"/>
    </location>
    <ligand>
        <name>Zn(2+)</name>
        <dbReference type="ChEBI" id="CHEBI:29105"/>
        <note>catalytic</note>
    </ligand>
</feature>
<dbReference type="EMBL" id="JACJPY010000148">
    <property type="protein sequence ID" value="MBD2152773.1"/>
    <property type="molecule type" value="Genomic_DNA"/>
</dbReference>
<keyword evidence="10 13" id="KW-0648">Protein biosynthesis</keyword>
<dbReference type="InterPro" id="IPR012947">
    <property type="entry name" value="tRNA_SAD"/>
</dbReference>
<evidence type="ECO:0000256" key="3">
    <source>
        <dbReference type="ARBA" id="ARBA00022555"/>
    </source>
</evidence>
<dbReference type="FunFam" id="3.30.930.10:FF:000002">
    <property type="entry name" value="Threonine--tRNA ligase"/>
    <property type="match status" value="1"/>
</dbReference>
<sequence length="611" mass="69874">MDAVAVKPSESNSSDIKPSEILRQADTEKLARIRHTCSHVMAMAVQKLYPDAKVTIGPATENGFYYDFDRKEAFTPSDLKAIAKEMKRIIKWNQPLVRQELPRSEMLAEIEKLNEPYKIELLAAIPEGQHISRYFIGDPEKLEKQPWWDLCAGPHLGSTGDIHPDAFALESIAGAYWRGDEKNPMLQRIYGTAWETPEQLAAYHAMLEEAKRRDHRTIGKDLQLFSIQEDAGGGLVFWHPKGAIIRNAIENFWKDTHFQNGYESVTTPHMANLDLWKISGHNDFYRESMFQPMEVEHQVYQLKPMNCPFHVLIYKDTLHSYKEFPIRYAELGTVYRYERSGTMHGLMRVRGFTQDDAHIFCTEAQIEQEILGVLNLAELILSTFGFENYEINLSTRPEKYVGSDEIWEKSTEALKQALNHKGWNYVIDEGGGAFYGPKIDIKIEDAIGRRWQCSTIQLDFNLPDRFQMEYVGEDGARHQPIMIHRALFGSVERFIGVLIENYAGDFPLWLAPVQIKLIAVSDAQMAYAEQVAAQMKALGLRVQLDHSGDRMAKQIRKAEMEKVPLMAVIGAKEVEANTLSIRSRKHGELGAIPVDEVISKMQNAIRDRTWL</sequence>
<protein>
    <recommendedName>
        <fullName evidence="13">Threonine--tRNA ligase</fullName>
        <ecNumber evidence="13">6.1.1.3</ecNumber>
    </recommendedName>
    <alternativeName>
        <fullName evidence="13">Threonyl-tRNA synthetase</fullName>
        <shortName evidence="13">ThrRS</shortName>
    </alternativeName>
</protein>
<comment type="subunit">
    <text evidence="13">Homodimer.</text>
</comment>
<dbReference type="InterPro" id="IPR002314">
    <property type="entry name" value="aa-tRNA-synt_IIb"/>
</dbReference>
<gene>
    <name evidence="13" type="primary">thrS</name>
    <name evidence="15" type="ORF">H6F44_22045</name>
</gene>
<reference evidence="15" key="1">
    <citation type="journal article" date="2015" name="ISME J.">
        <title>Draft Genome Sequence of Streptomyces incarnatus NRRL8089, which Produces the Nucleoside Antibiotic Sinefungin.</title>
        <authorList>
            <person name="Oshima K."/>
            <person name="Hattori M."/>
            <person name="Shimizu H."/>
            <person name="Fukuda K."/>
            <person name="Nemoto M."/>
            <person name="Inagaki K."/>
            <person name="Tamura T."/>
        </authorList>
    </citation>
    <scope>NUCLEOTIDE SEQUENCE</scope>
    <source>
        <strain evidence="15">FACHB-1277</strain>
    </source>
</reference>
<dbReference type="Gene3D" id="3.40.50.800">
    <property type="entry name" value="Anticodon-binding domain"/>
    <property type="match status" value="1"/>
</dbReference>
<keyword evidence="16" id="KW-1185">Reference proteome</keyword>
<evidence type="ECO:0000256" key="1">
    <source>
        <dbReference type="ARBA" id="ARBA00008226"/>
    </source>
</evidence>
<feature type="domain" description="Aminoacyl-transfer RNA synthetases class-II family profile" evidence="14">
    <location>
        <begin position="214"/>
        <end position="507"/>
    </location>
</feature>
<dbReference type="Pfam" id="PF00587">
    <property type="entry name" value="tRNA-synt_2b"/>
    <property type="match status" value="1"/>
</dbReference>
<comment type="similarity">
    <text evidence="1 13">Belongs to the class-II aminoacyl-tRNA synthetase family.</text>
</comment>
<evidence type="ECO:0000256" key="13">
    <source>
        <dbReference type="HAMAP-Rule" id="MF_00184"/>
    </source>
</evidence>
<comment type="subcellular location">
    <subcellularLocation>
        <location evidence="13">Cytoplasm</location>
    </subcellularLocation>
</comment>
<evidence type="ECO:0000313" key="16">
    <source>
        <dbReference type="Proteomes" id="UP000631421"/>
    </source>
</evidence>
<dbReference type="InterPro" id="IPR047246">
    <property type="entry name" value="ThrRS_anticodon"/>
</dbReference>
<dbReference type="PANTHER" id="PTHR11451">
    <property type="entry name" value="THREONINE-TRNA LIGASE"/>
    <property type="match status" value="1"/>
</dbReference>
<evidence type="ECO:0000256" key="2">
    <source>
        <dbReference type="ARBA" id="ARBA00022490"/>
    </source>
</evidence>
<dbReference type="GO" id="GO:0000049">
    <property type="term" value="F:tRNA binding"/>
    <property type="evidence" value="ECO:0007669"/>
    <property type="project" value="UniProtKB-KW"/>
</dbReference>
<dbReference type="GO" id="GO:0005524">
    <property type="term" value="F:ATP binding"/>
    <property type="evidence" value="ECO:0007669"/>
    <property type="project" value="UniProtKB-UniRule"/>
</dbReference>
<evidence type="ECO:0000256" key="4">
    <source>
        <dbReference type="ARBA" id="ARBA00022598"/>
    </source>
</evidence>
<dbReference type="GO" id="GO:0006435">
    <property type="term" value="P:threonyl-tRNA aminoacylation"/>
    <property type="evidence" value="ECO:0007669"/>
    <property type="project" value="UniProtKB-UniRule"/>
</dbReference>
<comment type="cofactor">
    <cofactor evidence="13">
        <name>Zn(2+)</name>
        <dbReference type="ChEBI" id="CHEBI:29105"/>
    </cofactor>
    <text evidence="13">Binds 1 zinc ion per subunit.</text>
</comment>
<feature type="binding site" evidence="13">
    <location>
        <position position="307"/>
    </location>
    <ligand>
        <name>Zn(2+)</name>
        <dbReference type="ChEBI" id="CHEBI:29105"/>
        <note>catalytic</note>
    </ligand>
</feature>
<dbReference type="PROSITE" id="PS50862">
    <property type="entry name" value="AA_TRNA_LIGASE_II"/>
    <property type="match status" value="1"/>
</dbReference>
<evidence type="ECO:0000259" key="14">
    <source>
        <dbReference type="PROSITE" id="PS50862"/>
    </source>
</evidence>
<dbReference type="NCBIfam" id="TIGR00418">
    <property type="entry name" value="thrS"/>
    <property type="match status" value="1"/>
</dbReference>
<dbReference type="SUPFAM" id="SSF55186">
    <property type="entry name" value="ThrRS/AlaRS common domain"/>
    <property type="match status" value="1"/>
</dbReference>
<evidence type="ECO:0000256" key="10">
    <source>
        <dbReference type="ARBA" id="ARBA00022917"/>
    </source>
</evidence>
<evidence type="ECO:0000256" key="5">
    <source>
        <dbReference type="ARBA" id="ARBA00022723"/>
    </source>
</evidence>
<dbReference type="SMART" id="SM00863">
    <property type="entry name" value="tRNA_SAD"/>
    <property type="match status" value="1"/>
</dbReference>
<keyword evidence="2 13" id="KW-0963">Cytoplasm</keyword>
<dbReference type="InterPro" id="IPR045864">
    <property type="entry name" value="aa-tRNA-synth_II/BPL/LPL"/>
</dbReference>
<keyword evidence="9 13" id="KW-0694">RNA-binding</keyword>
<keyword evidence="11 13" id="KW-0030">Aminoacyl-tRNA synthetase</keyword>
<dbReference type="Gene3D" id="3.30.980.10">
    <property type="entry name" value="Threonyl-trna Synthetase, Chain A, domain 2"/>
    <property type="match status" value="1"/>
</dbReference>
<evidence type="ECO:0000256" key="11">
    <source>
        <dbReference type="ARBA" id="ARBA00023146"/>
    </source>
</evidence>
<dbReference type="RefSeq" id="WP_190353233.1">
    <property type="nucleotide sequence ID" value="NZ_JACJPY010000148.1"/>
</dbReference>
<keyword evidence="7 13" id="KW-0862">Zinc</keyword>
<reference evidence="15" key="2">
    <citation type="submission" date="2020-08" db="EMBL/GenBank/DDBJ databases">
        <authorList>
            <person name="Chen M."/>
            <person name="Teng W."/>
            <person name="Zhao L."/>
            <person name="Hu C."/>
            <person name="Zhou Y."/>
            <person name="Han B."/>
            <person name="Song L."/>
            <person name="Shu W."/>
        </authorList>
    </citation>
    <scope>NUCLEOTIDE SEQUENCE</scope>
    <source>
        <strain evidence="15">FACHB-1277</strain>
    </source>
</reference>
<comment type="caution">
    <text evidence="15">The sequence shown here is derived from an EMBL/GenBank/DDBJ whole genome shotgun (WGS) entry which is preliminary data.</text>
</comment>
<dbReference type="GO" id="GO:0005737">
    <property type="term" value="C:cytoplasm"/>
    <property type="evidence" value="ECO:0007669"/>
    <property type="project" value="UniProtKB-SubCell"/>
</dbReference>
<dbReference type="InterPro" id="IPR033728">
    <property type="entry name" value="ThrRS_core"/>
</dbReference>
<evidence type="ECO:0000256" key="12">
    <source>
        <dbReference type="ARBA" id="ARBA00049515"/>
    </source>
</evidence>